<reference evidence="5" key="1">
    <citation type="journal article" date="2023" name="DNA Res.">
        <title>Chromosome-level genome assembly of Phrynocephalus forsythii using third-generation DNA sequencing and Hi-C analysis.</title>
        <authorList>
            <person name="Qi Y."/>
            <person name="Zhao W."/>
            <person name="Zhao Y."/>
            <person name="Niu C."/>
            <person name="Cao S."/>
            <person name="Zhang Y."/>
        </authorList>
    </citation>
    <scope>NUCLEOTIDE SEQUENCE</scope>
    <source>
        <tissue evidence="5">Muscle</tissue>
    </source>
</reference>
<gene>
    <name evidence="5" type="ORF">JRQ81_003135</name>
</gene>
<dbReference type="InterPro" id="IPR045179">
    <property type="entry name" value="YgfZ/GcvT"/>
</dbReference>
<evidence type="ECO:0000256" key="1">
    <source>
        <dbReference type="ARBA" id="ARBA00004173"/>
    </source>
</evidence>
<dbReference type="InterPro" id="IPR057460">
    <property type="entry name" value="CAF17_C"/>
</dbReference>
<sequence>MQIQYILFLGARLEALRIITDTGIPEGIKDLPSGVAFSLESNLAYLNGISFTKGCYIGQELTARTHHVGVVRKRLFPIWLSGPVPPEGIPEGAEVQSKSGKSAGKYRAGGDELGIALLRLVHIHEPLHLKLSDDSRVSLTASIPQWWPKSTNK</sequence>
<evidence type="ECO:0000256" key="3">
    <source>
        <dbReference type="ARBA" id="ARBA00023128"/>
    </source>
</evidence>
<dbReference type="OrthoDB" id="191995at2759"/>
<dbReference type="Proteomes" id="UP001142489">
    <property type="component" value="Unassembled WGS sequence"/>
</dbReference>
<evidence type="ECO:0000259" key="4">
    <source>
        <dbReference type="Pfam" id="PF25455"/>
    </source>
</evidence>
<dbReference type="Pfam" id="PF25455">
    <property type="entry name" value="Beta-barrel_CAF17_C"/>
    <property type="match status" value="1"/>
</dbReference>
<dbReference type="InterPro" id="IPR027266">
    <property type="entry name" value="TrmE/GcvT-like"/>
</dbReference>
<dbReference type="PANTHER" id="PTHR22602">
    <property type="entry name" value="TRANSFERASE CAF17, MITOCHONDRIAL-RELATED"/>
    <property type="match status" value="1"/>
</dbReference>
<keyword evidence="3" id="KW-0496">Mitochondrion</keyword>
<name>A0A9Q0XLG1_9SAUR</name>
<dbReference type="AlphaFoldDB" id="A0A9Q0XLG1"/>
<keyword evidence="2" id="KW-0809">Transit peptide</keyword>
<dbReference type="InterPro" id="IPR017703">
    <property type="entry name" value="YgfZ/GCV_T_CS"/>
</dbReference>
<dbReference type="PANTHER" id="PTHR22602:SF0">
    <property type="entry name" value="TRANSFERASE CAF17, MITOCHONDRIAL-RELATED"/>
    <property type="match status" value="1"/>
</dbReference>
<dbReference type="EMBL" id="JAPFRF010000011">
    <property type="protein sequence ID" value="KAJ7316973.1"/>
    <property type="molecule type" value="Genomic_DNA"/>
</dbReference>
<keyword evidence="6" id="KW-1185">Reference proteome</keyword>
<dbReference type="SUPFAM" id="SSF103025">
    <property type="entry name" value="Folate-binding domain"/>
    <property type="match status" value="1"/>
</dbReference>
<comment type="caution">
    <text evidence="5">The sequence shown here is derived from an EMBL/GenBank/DDBJ whole genome shotgun (WGS) entry which is preliminary data.</text>
</comment>
<dbReference type="GO" id="GO:0005759">
    <property type="term" value="C:mitochondrial matrix"/>
    <property type="evidence" value="ECO:0007669"/>
    <property type="project" value="TreeGrafter"/>
</dbReference>
<evidence type="ECO:0000313" key="5">
    <source>
        <dbReference type="EMBL" id="KAJ7316973.1"/>
    </source>
</evidence>
<evidence type="ECO:0000256" key="2">
    <source>
        <dbReference type="ARBA" id="ARBA00022946"/>
    </source>
</evidence>
<dbReference type="NCBIfam" id="TIGR03317">
    <property type="entry name" value="ygfZ_signature"/>
    <property type="match status" value="1"/>
</dbReference>
<accession>A0A9Q0XLG1</accession>
<dbReference type="GO" id="GO:0016226">
    <property type="term" value="P:iron-sulfur cluster assembly"/>
    <property type="evidence" value="ECO:0007669"/>
    <property type="project" value="TreeGrafter"/>
</dbReference>
<organism evidence="5 6">
    <name type="scientific">Phrynocephalus forsythii</name>
    <dbReference type="NCBI Taxonomy" id="171643"/>
    <lineage>
        <taxon>Eukaryota</taxon>
        <taxon>Metazoa</taxon>
        <taxon>Chordata</taxon>
        <taxon>Craniata</taxon>
        <taxon>Vertebrata</taxon>
        <taxon>Euteleostomi</taxon>
        <taxon>Lepidosauria</taxon>
        <taxon>Squamata</taxon>
        <taxon>Bifurcata</taxon>
        <taxon>Unidentata</taxon>
        <taxon>Episquamata</taxon>
        <taxon>Toxicofera</taxon>
        <taxon>Iguania</taxon>
        <taxon>Acrodonta</taxon>
        <taxon>Agamidae</taxon>
        <taxon>Agaminae</taxon>
        <taxon>Phrynocephalus</taxon>
    </lineage>
</organism>
<protein>
    <recommendedName>
        <fullName evidence="4">CAF17 C-terminal domain-containing protein</fullName>
    </recommendedName>
</protein>
<dbReference type="Gene3D" id="3.30.1360.120">
    <property type="entry name" value="Probable tRNA modification gtpase trme, domain 1"/>
    <property type="match status" value="1"/>
</dbReference>
<evidence type="ECO:0000313" key="6">
    <source>
        <dbReference type="Proteomes" id="UP001142489"/>
    </source>
</evidence>
<comment type="subcellular location">
    <subcellularLocation>
        <location evidence="1">Mitochondrion</location>
    </subcellularLocation>
</comment>
<proteinExistence type="predicted"/>
<feature type="domain" description="CAF17 C-terminal" evidence="4">
    <location>
        <begin position="72"/>
        <end position="149"/>
    </location>
</feature>